<proteinExistence type="predicted"/>
<dbReference type="InterPro" id="IPR036038">
    <property type="entry name" value="Aminotransferase-like"/>
</dbReference>
<protein>
    <recommendedName>
        <fullName evidence="3">Aminotransferase</fullName>
    </recommendedName>
</protein>
<reference evidence="1 2" key="1">
    <citation type="submission" date="2022-09" db="EMBL/GenBank/DDBJ databases">
        <authorList>
            <person name="Palmer J.M."/>
        </authorList>
    </citation>
    <scope>NUCLEOTIDE SEQUENCE [LARGE SCALE GENOMIC DNA]</scope>
    <source>
        <strain evidence="1 2">DSM 7382</strain>
    </source>
</reference>
<dbReference type="Gene3D" id="3.30.470.10">
    <property type="match status" value="1"/>
</dbReference>
<dbReference type="GO" id="GO:0003824">
    <property type="term" value="F:catalytic activity"/>
    <property type="evidence" value="ECO:0007669"/>
    <property type="project" value="InterPro"/>
</dbReference>
<dbReference type="Proteomes" id="UP001385951">
    <property type="component" value="Unassembled WGS sequence"/>
</dbReference>
<sequence length="270" mass="30018">MPPFSHTMTTDPSPSYELTTSTRYDLQLLGLGWNTAVNDDIPSAYMLLPYHLARLREAAQQHGWTKCLAVLNEEALEAVCDTAVESAIKLYPGKPFRVRITLSHDGQLLATAFPIDPFPTTDPLKPEDGSMHLVHLDTIPTQPSIFTSTKTTHREHYDSARARANLQPLATPEGRSIDVILYTPAGHLSETSIRNLALKRNNQWWTPNARSAGCLPGIMRRVLLEQGYWTEVGEGDLHKDHLVDGEIVMTANAVEGCRLARVIIHNHPST</sequence>
<dbReference type="SUPFAM" id="SSF56752">
    <property type="entry name" value="D-aminoacid aminotransferase-like PLP-dependent enzymes"/>
    <property type="match status" value="1"/>
</dbReference>
<dbReference type="AlphaFoldDB" id="A0AAW0GV21"/>
<dbReference type="InterPro" id="IPR001544">
    <property type="entry name" value="Aminotrans_IV"/>
</dbReference>
<comment type="caution">
    <text evidence="1">The sequence shown here is derived from an EMBL/GenBank/DDBJ whole genome shotgun (WGS) entry which is preliminary data.</text>
</comment>
<evidence type="ECO:0008006" key="3">
    <source>
        <dbReference type="Google" id="ProtNLM"/>
    </source>
</evidence>
<keyword evidence="2" id="KW-1185">Reference proteome</keyword>
<gene>
    <name evidence="1" type="ORF">QCA50_002202</name>
</gene>
<dbReference type="InterPro" id="IPR043131">
    <property type="entry name" value="BCAT-like_N"/>
</dbReference>
<name>A0AAW0GV21_9APHY</name>
<accession>A0AAW0GV21</accession>
<evidence type="ECO:0000313" key="1">
    <source>
        <dbReference type="EMBL" id="KAK7695014.1"/>
    </source>
</evidence>
<evidence type="ECO:0000313" key="2">
    <source>
        <dbReference type="Proteomes" id="UP001385951"/>
    </source>
</evidence>
<dbReference type="Pfam" id="PF01063">
    <property type="entry name" value="Aminotran_4"/>
    <property type="match status" value="1"/>
</dbReference>
<dbReference type="Gene3D" id="3.20.10.10">
    <property type="entry name" value="D-amino Acid Aminotransferase, subunit A, domain 2"/>
    <property type="match status" value="1"/>
</dbReference>
<dbReference type="InterPro" id="IPR043132">
    <property type="entry name" value="BCAT-like_C"/>
</dbReference>
<organism evidence="1 2">
    <name type="scientific">Cerrena zonata</name>
    <dbReference type="NCBI Taxonomy" id="2478898"/>
    <lineage>
        <taxon>Eukaryota</taxon>
        <taxon>Fungi</taxon>
        <taxon>Dikarya</taxon>
        <taxon>Basidiomycota</taxon>
        <taxon>Agaricomycotina</taxon>
        <taxon>Agaricomycetes</taxon>
        <taxon>Polyporales</taxon>
        <taxon>Cerrenaceae</taxon>
        <taxon>Cerrena</taxon>
    </lineage>
</organism>
<dbReference type="EMBL" id="JASBNA010000002">
    <property type="protein sequence ID" value="KAK7695014.1"/>
    <property type="molecule type" value="Genomic_DNA"/>
</dbReference>